<dbReference type="EMBL" id="CP012747">
    <property type="protein sequence ID" value="ALL68569.1"/>
    <property type="molecule type" value="Genomic_DNA"/>
</dbReference>
<reference evidence="1 2" key="1">
    <citation type="journal article" date="2014" name="Genome Announc.">
        <title>Draft Genome Sequence of the Haloacid-Degrading Burkholderia caribensis Strain MBA4.</title>
        <authorList>
            <person name="Pan Y."/>
            <person name="Kong K.F."/>
            <person name="Tsang J.S."/>
        </authorList>
    </citation>
    <scope>NUCLEOTIDE SEQUENCE [LARGE SCALE GENOMIC DNA]</scope>
    <source>
        <strain evidence="1 2">MBA4</strain>
    </source>
</reference>
<proteinExistence type="predicted"/>
<dbReference type="KEGG" id="bcai:K788_00002025"/>
<name>A0A0P0RIJ9_9BURK</name>
<sequence>MEMLLNEAFRLTVCLRLQDRCSLRSVPGEALDRHATCDSVRFMTDTKIRAETRFGIHVNSKRALRSVIALALANAY</sequence>
<protein>
    <submittedName>
        <fullName evidence="1">Uncharacterized protein</fullName>
    </submittedName>
</protein>
<evidence type="ECO:0000313" key="1">
    <source>
        <dbReference type="EMBL" id="ALL68569.1"/>
    </source>
</evidence>
<gene>
    <name evidence="1" type="ORF">K788_00002025</name>
</gene>
<dbReference type="Proteomes" id="UP000019146">
    <property type="component" value="Chromosome 2"/>
</dbReference>
<organism evidence="1 2">
    <name type="scientific">Paraburkholderia caribensis MBA4</name>
    <dbReference type="NCBI Taxonomy" id="1323664"/>
    <lineage>
        <taxon>Bacteria</taxon>
        <taxon>Pseudomonadati</taxon>
        <taxon>Pseudomonadota</taxon>
        <taxon>Betaproteobacteria</taxon>
        <taxon>Burkholderiales</taxon>
        <taxon>Burkholderiaceae</taxon>
        <taxon>Paraburkholderia</taxon>
    </lineage>
</organism>
<dbReference type="AlphaFoldDB" id="A0A0P0RIJ9"/>
<evidence type="ECO:0000313" key="2">
    <source>
        <dbReference type="Proteomes" id="UP000019146"/>
    </source>
</evidence>
<accession>A0A0P0RIJ9</accession>